<organism evidence="2 3">
    <name type="scientific">Saccoglossus kowalevskii</name>
    <name type="common">Acorn worm</name>
    <dbReference type="NCBI Taxonomy" id="10224"/>
    <lineage>
        <taxon>Eukaryota</taxon>
        <taxon>Metazoa</taxon>
        <taxon>Hemichordata</taxon>
        <taxon>Enteropneusta</taxon>
        <taxon>Harrimaniidae</taxon>
        <taxon>Saccoglossus</taxon>
    </lineage>
</organism>
<keyword evidence="1" id="KW-0732">Signal</keyword>
<feature type="chain" id="PRO_5045035040" evidence="1">
    <location>
        <begin position="20"/>
        <end position="224"/>
    </location>
</feature>
<reference evidence="3" key="1">
    <citation type="submission" date="2025-08" db="UniProtKB">
        <authorList>
            <consortium name="RefSeq"/>
        </authorList>
    </citation>
    <scope>IDENTIFICATION</scope>
    <source>
        <tissue evidence="3">Testes</tissue>
    </source>
</reference>
<evidence type="ECO:0000256" key="1">
    <source>
        <dbReference type="SAM" id="SignalP"/>
    </source>
</evidence>
<accession>A0ABM0MTJ4</accession>
<protein>
    <submittedName>
        <fullName evidence="3">Uncharacterized protein LOC102809547</fullName>
    </submittedName>
</protein>
<proteinExistence type="predicted"/>
<gene>
    <name evidence="3" type="primary">LOC102809547</name>
</gene>
<dbReference type="RefSeq" id="XP_006823335.1">
    <property type="nucleotide sequence ID" value="XM_006823272.1"/>
</dbReference>
<feature type="signal peptide" evidence="1">
    <location>
        <begin position="1"/>
        <end position="19"/>
    </location>
</feature>
<evidence type="ECO:0000313" key="3">
    <source>
        <dbReference type="RefSeq" id="XP_006823335.1"/>
    </source>
</evidence>
<name>A0ABM0MTJ4_SACKO</name>
<evidence type="ECO:0000313" key="2">
    <source>
        <dbReference type="Proteomes" id="UP000694865"/>
    </source>
</evidence>
<dbReference type="GeneID" id="102809547"/>
<keyword evidence="2" id="KW-1185">Reference proteome</keyword>
<sequence length="224" mass="25691">MTRLLVLSVCMYAVWMVDSHMTPDFMELDMLLTMVQRGLYKAKGDSKCTEPNADRLEQERPKVKDILIHIYYTAIDSEINKVIQKHIEGCDEECSTPSANSNCFTANRYFRLKENIDTYFEEAAEQVDKEAVQKTFVMVTKLFKLSKVWRCPTTLKLINGIFGMLKLQWNVDVELCLRRPMSGNLDTSMTSKIDLIAKEINSNIDLSANLYIEEFLLSDGSPCS</sequence>
<dbReference type="Proteomes" id="UP000694865">
    <property type="component" value="Unplaced"/>
</dbReference>